<reference evidence="1" key="1">
    <citation type="journal article" date="2020" name="bioRxiv">
        <title>Chromosome-level reference genome of the European wasp spider Argiope bruennichi: a resource for studies on range expansion and evolutionary adaptation.</title>
        <authorList>
            <person name="Sheffer M.M."/>
            <person name="Hoppe A."/>
            <person name="Krehenwinkel H."/>
            <person name="Uhl G."/>
            <person name="Kuss A.W."/>
            <person name="Jensen L."/>
            <person name="Jensen C."/>
            <person name="Gillespie R.G."/>
            <person name="Hoff K.J."/>
            <person name="Prost S."/>
        </authorList>
    </citation>
    <scope>NUCLEOTIDE SEQUENCE</scope>
</reference>
<sequence>MCDTSAYKIRSASVQDVIFCAEAPRARHKSHHGISPRDWSKILPNRERLVLPELPLYQEFLREEQEWMPLFDDSYYHTLCSVLWAKTNMRLNSDNETDVDQLQSHLISFSFILGTQKRSNQDYLTPNSFANALTVYTTTPPHPSKIH</sequence>
<dbReference type="Proteomes" id="UP000807504">
    <property type="component" value="Unassembled WGS sequence"/>
</dbReference>
<accession>A0A8T0FK77</accession>
<dbReference type="EMBL" id="JABXBU010000011">
    <property type="protein sequence ID" value="KAF8791346.1"/>
    <property type="molecule type" value="Genomic_DNA"/>
</dbReference>
<evidence type="ECO:0000313" key="2">
    <source>
        <dbReference type="Proteomes" id="UP000807504"/>
    </source>
</evidence>
<name>A0A8T0FK77_ARGBR</name>
<reference evidence="1" key="2">
    <citation type="submission" date="2020-06" db="EMBL/GenBank/DDBJ databases">
        <authorList>
            <person name="Sheffer M."/>
        </authorList>
    </citation>
    <scope>NUCLEOTIDE SEQUENCE</scope>
</reference>
<organism evidence="1 2">
    <name type="scientific">Argiope bruennichi</name>
    <name type="common">Wasp spider</name>
    <name type="synonym">Aranea bruennichi</name>
    <dbReference type="NCBI Taxonomy" id="94029"/>
    <lineage>
        <taxon>Eukaryota</taxon>
        <taxon>Metazoa</taxon>
        <taxon>Ecdysozoa</taxon>
        <taxon>Arthropoda</taxon>
        <taxon>Chelicerata</taxon>
        <taxon>Arachnida</taxon>
        <taxon>Araneae</taxon>
        <taxon>Araneomorphae</taxon>
        <taxon>Entelegynae</taxon>
        <taxon>Araneoidea</taxon>
        <taxon>Araneidae</taxon>
        <taxon>Argiope</taxon>
    </lineage>
</organism>
<protein>
    <submittedName>
        <fullName evidence="1">Uncharacterized protein</fullName>
    </submittedName>
</protein>
<keyword evidence="2" id="KW-1185">Reference proteome</keyword>
<comment type="caution">
    <text evidence="1">The sequence shown here is derived from an EMBL/GenBank/DDBJ whole genome shotgun (WGS) entry which is preliminary data.</text>
</comment>
<gene>
    <name evidence="1" type="ORF">HNY73_006230</name>
</gene>
<evidence type="ECO:0000313" key="1">
    <source>
        <dbReference type="EMBL" id="KAF8791346.1"/>
    </source>
</evidence>
<dbReference type="AlphaFoldDB" id="A0A8T0FK77"/>
<proteinExistence type="predicted"/>